<keyword evidence="3" id="KW-0131">Cell cycle</keyword>
<proteinExistence type="predicted"/>
<dbReference type="GO" id="GO:0000917">
    <property type="term" value="P:division septum assembly"/>
    <property type="evidence" value="ECO:0007669"/>
    <property type="project" value="UniProtKB-KW"/>
</dbReference>
<evidence type="ECO:0000256" key="1">
    <source>
        <dbReference type="ARBA" id="ARBA00022618"/>
    </source>
</evidence>
<dbReference type="Pfam" id="PF04026">
    <property type="entry name" value="SpoVG"/>
    <property type="match status" value="2"/>
</dbReference>
<dbReference type="PANTHER" id="PTHR38429:SF1">
    <property type="entry name" value="SEPTATION PROTEIN SPOVG-RELATED"/>
    <property type="match status" value="1"/>
</dbReference>
<dbReference type="Proteomes" id="UP000199701">
    <property type="component" value="Unassembled WGS sequence"/>
</dbReference>
<name>A0A1I0MA96_9FIRM</name>
<dbReference type="OrthoDB" id="9796286at2"/>
<dbReference type="AlphaFoldDB" id="A0A1I0MA96"/>
<evidence type="ECO:0000313" key="4">
    <source>
        <dbReference type="EMBL" id="SEV85232.1"/>
    </source>
</evidence>
<keyword evidence="2" id="KW-0717">Septation</keyword>
<dbReference type="InterPro" id="IPR007170">
    <property type="entry name" value="SpoVG"/>
</dbReference>
<organism evidence="4 5">
    <name type="scientific">[Clostridium] fimetarium</name>
    <dbReference type="NCBI Taxonomy" id="99656"/>
    <lineage>
        <taxon>Bacteria</taxon>
        <taxon>Bacillati</taxon>
        <taxon>Bacillota</taxon>
        <taxon>Clostridia</taxon>
        <taxon>Lachnospirales</taxon>
        <taxon>Lachnospiraceae</taxon>
    </lineage>
</organism>
<dbReference type="SUPFAM" id="SSF160537">
    <property type="entry name" value="SpoVG-like"/>
    <property type="match status" value="2"/>
</dbReference>
<dbReference type="PANTHER" id="PTHR38429">
    <property type="entry name" value="SEPTATION PROTEIN SPOVG-RELATED"/>
    <property type="match status" value="1"/>
</dbReference>
<evidence type="ECO:0000313" key="5">
    <source>
        <dbReference type="Proteomes" id="UP000199701"/>
    </source>
</evidence>
<dbReference type="InterPro" id="IPR036751">
    <property type="entry name" value="SpoVG_sf"/>
</dbReference>
<dbReference type="EMBL" id="FOJI01000001">
    <property type="protein sequence ID" value="SEV85232.1"/>
    <property type="molecule type" value="Genomic_DNA"/>
</dbReference>
<accession>A0A1I0MA96</accession>
<gene>
    <name evidence="4" type="ORF">SAMN05421659_101342</name>
</gene>
<dbReference type="RefSeq" id="WP_092449918.1">
    <property type="nucleotide sequence ID" value="NZ_FOJI01000001.1"/>
</dbReference>
<sequence>MKYSIRASEIKGNERQQGENASHLRGFATLIIGNDFKISNIAILESNEGKLFVSMPRYKSSDKDEKGANVYKDVCNPITKEFREELYDNILVTFEKTKCADKAEEVKSQAGTEMPSFSVSVTPFEREGSNIRGLARIYFEDCFIVNNVSILQGKEESLFVAMPSYRTKQVDENQKSVYQDVCYPVTKEFREKLYGELISSYQEAKDKIESVTQVQAQDKVAVSVGQPDRETPFR</sequence>
<dbReference type="STRING" id="99656.SAMN05421659_101342"/>
<dbReference type="GO" id="GO:0030435">
    <property type="term" value="P:sporulation resulting in formation of a cellular spore"/>
    <property type="evidence" value="ECO:0007669"/>
    <property type="project" value="InterPro"/>
</dbReference>
<protein>
    <submittedName>
        <fullName evidence="4">DNA-binding protein SpoVG, cell septation regulator</fullName>
    </submittedName>
</protein>
<reference evidence="4 5" key="1">
    <citation type="submission" date="2016-10" db="EMBL/GenBank/DDBJ databases">
        <authorList>
            <person name="de Groot N.N."/>
        </authorList>
    </citation>
    <scope>NUCLEOTIDE SEQUENCE [LARGE SCALE GENOMIC DNA]</scope>
    <source>
        <strain evidence="4 5">DSM 9179</strain>
    </source>
</reference>
<dbReference type="Gene3D" id="3.30.1120.40">
    <property type="entry name" value="Stage V sporulation protein G"/>
    <property type="match status" value="2"/>
</dbReference>
<dbReference type="GO" id="GO:0003677">
    <property type="term" value="F:DNA binding"/>
    <property type="evidence" value="ECO:0007669"/>
    <property type="project" value="UniProtKB-KW"/>
</dbReference>
<keyword evidence="5" id="KW-1185">Reference proteome</keyword>
<evidence type="ECO:0000256" key="2">
    <source>
        <dbReference type="ARBA" id="ARBA00023210"/>
    </source>
</evidence>
<keyword evidence="1" id="KW-0132">Cell division</keyword>
<keyword evidence="4" id="KW-0238">DNA-binding</keyword>
<evidence type="ECO:0000256" key="3">
    <source>
        <dbReference type="ARBA" id="ARBA00023306"/>
    </source>
</evidence>